<dbReference type="Gene3D" id="1.25.40.10">
    <property type="entry name" value="Tetratricopeptide repeat domain"/>
    <property type="match status" value="1"/>
</dbReference>
<evidence type="ECO:0000256" key="1">
    <source>
        <dbReference type="PROSITE-ProRule" id="PRU00339"/>
    </source>
</evidence>
<evidence type="ECO:0000313" key="2">
    <source>
        <dbReference type="EMBL" id="HGT71225.1"/>
    </source>
</evidence>
<dbReference type="EMBL" id="DSYQ01000014">
    <property type="protein sequence ID" value="HGT71225.1"/>
    <property type="molecule type" value="Genomic_DNA"/>
</dbReference>
<feature type="repeat" description="TPR" evidence="1">
    <location>
        <begin position="41"/>
        <end position="74"/>
    </location>
</feature>
<keyword evidence="1" id="KW-0802">TPR repeat</keyword>
<organism evidence="2">
    <name type="scientific">candidate division CPR3 bacterium</name>
    <dbReference type="NCBI Taxonomy" id="2268181"/>
    <lineage>
        <taxon>Bacteria</taxon>
        <taxon>Bacteria division CPR3</taxon>
    </lineage>
</organism>
<dbReference type="InterPro" id="IPR011990">
    <property type="entry name" value="TPR-like_helical_dom_sf"/>
</dbReference>
<dbReference type="AlphaFoldDB" id="A0A7C4RAR5"/>
<comment type="caution">
    <text evidence="2">The sequence shown here is derived from an EMBL/GenBank/DDBJ whole genome shotgun (WGS) entry which is preliminary data.</text>
</comment>
<accession>A0A7C4RAR5</accession>
<protein>
    <submittedName>
        <fullName evidence="2">Tetratricopeptide repeat protein</fullName>
    </submittedName>
</protein>
<dbReference type="Pfam" id="PF13181">
    <property type="entry name" value="TPR_8"/>
    <property type="match status" value="1"/>
</dbReference>
<reference evidence="2" key="1">
    <citation type="journal article" date="2020" name="mSystems">
        <title>Genome- and Community-Level Interaction Insights into Carbon Utilization and Element Cycling Functions of Hydrothermarchaeota in Hydrothermal Sediment.</title>
        <authorList>
            <person name="Zhou Z."/>
            <person name="Liu Y."/>
            <person name="Xu W."/>
            <person name="Pan J."/>
            <person name="Luo Z.H."/>
            <person name="Li M."/>
        </authorList>
    </citation>
    <scope>NUCLEOTIDE SEQUENCE [LARGE SCALE GENOMIC DNA]</scope>
    <source>
        <strain evidence="2">SpSt-579</strain>
    </source>
</reference>
<dbReference type="PROSITE" id="PS50005">
    <property type="entry name" value="TPR"/>
    <property type="match status" value="1"/>
</dbReference>
<dbReference type="SMART" id="SM00028">
    <property type="entry name" value="TPR"/>
    <property type="match status" value="2"/>
</dbReference>
<gene>
    <name evidence="2" type="ORF">ENT43_03130</name>
</gene>
<dbReference type="InterPro" id="IPR019734">
    <property type="entry name" value="TPR_rpt"/>
</dbReference>
<name>A0A7C4RAR5_UNCC3</name>
<dbReference type="Pfam" id="PF13176">
    <property type="entry name" value="TPR_7"/>
    <property type="match status" value="1"/>
</dbReference>
<dbReference type="SUPFAM" id="SSF48452">
    <property type="entry name" value="TPR-like"/>
    <property type="match status" value="1"/>
</dbReference>
<sequence length="255" mass="29245">MNQEHQIRVNEANELRDAGKTEEAKDILQKEILYHDGEVDVNTLISMGICLSNEGDYDMAISHFKRAIKLAEGEEDFSKVGNITRDMAIAYMGKGTISTAINHFLESYKNLLVHGNNDSIGITASKLGLAYKKAGNYKEAKKCFQDANERLARGHHHYWMLISGIDECSLLIAMRQFKKAREKLDRLIFQAILQGKEYKLVEALIMRGDTEMARSKDTTRMFYHLADEILKNFSSEQVRVKFHKVINEREAQLRK</sequence>
<proteinExistence type="predicted"/>